<dbReference type="EMBL" id="GBXM01039968">
    <property type="protein sequence ID" value="JAH68609.1"/>
    <property type="molecule type" value="Transcribed_RNA"/>
</dbReference>
<evidence type="ECO:0000313" key="2">
    <source>
        <dbReference type="EMBL" id="JAH68609.1"/>
    </source>
</evidence>
<feature type="region of interest" description="Disordered" evidence="1">
    <location>
        <begin position="1"/>
        <end position="25"/>
    </location>
</feature>
<reference evidence="2" key="2">
    <citation type="journal article" date="2015" name="Fish Shellfish Immunol.">
        <title>Early steps in the European eel (Anguilla anguilla)-Vibrio vulnificus interaction in the gills: Role of the RtxA13 toxin.</title>
        <authorList>
            <person name="Callol A."/>
            <person name="Pajuelo D."/>
            <person name="Ebbesson L."/>
            <person name="Teles M."/>
            <person name="MacKenzie S."/>
            <person name="Amaro C."/>
        </authorList>
    </citation>
    <scope>NUCLEOTIDE SEQUENCE</scope>
</reference>
<protein>
    <submittedName>
        <fullName evidence="2">Uncharacterized protein</fullName>
    </submittedName>
</protein>
<sequence length="43" mass="4668">MMARTLSPSRGVPPHPSSLSWTSPTGKDRRCAVVLCTKDVSVR</sequence>
<reference evidence="2" key="1">
    <citation type="submission" date="2014-11" db="EMBL/GenBank/DDBJ databases">
        <authorList>
            <person name="Amaro Gonzalez C."/>
        </authorList>
    </citation>
    <scope>NUCLEOTIDE SEQUENCE</scope>
</reference>
<name>A0A0E9URW0_ANGAN</name>
<evidence type="ECO:0000256" key="1">
    <source>
        <dbReference type="SAM" id="MobiDB-lite"/>
    </source>
</evidence>
<organism evidence="2">
    <name type="scientific">Anguilla anguilla</name>
    <name type="common">European freshwater eel</name>
    <name type="synonym">Muraena anguilla</name>
    <dbReference type="NCBI Taxonomy" id="7936"/>
    <lineage>
        <taxon>Eukaryota</taxon>
        <taxon>Metazoa</taxon>
        <taxon>Chordata</taxon>
        <taxon>Craniata</taxon>
        <taxon>Vertebrata</taxon>
        <taxon>Euteleostomi</taxon>
        <taxon>Actinopterygii</taxon>
        <taxon>Neopterygii</taxon>
        <taxon>Teleostei</taxon>
        <taxon>Anguilliformes</taxon>
        <taxon>Anguillidae</taxon>
        <taxon>Anguilla</taxon>
    </lineage>
</organism>
<accession>A0A0E9URW0</accession>
<proteinExistence type="predicted"/>
<dbReference type="AlphaFoldDB" id="A0A0E9URW0"/>